<dbReference type="VEuPathDB" id="FungiDB:SMAC_09851"/>
<feature type="signal peptide" evidence="4">
    <location>
        <begin position="1"/>
        <end position="26"/>
    </location>
</feature>
<sequence length="392" mass="42633">MMPPFMFVLRPLLLLSLGLIVHTTSAAVQLLNFTATDLPGLTSTCRSVINQAINCDPVFQDVARIGLDVIKFWNDDTLDKLCTSTCDAALSTWMRRVQGACANQYFAVGEGFGQSPAAYVEQYYEIYRATCVKDASGKLCNAVFRDAANIDPLNQVVTATPKTSFECNSCFLTMLATRLQMPLASNPAWESAFTYLTSSCGIPSMTPTPPVPSTWIVPITTTGTATSTASAEPTETCSGTKYILKAGDTCLSVSTSHGMSTVNLAVANHLSAFCYDFPTEGTLCIPTDRQCTPYILKEDDTCVSIADSIDISWNRLVSWNPELGINCDNLQDYVGHVICKSNPGGGWVDLNPEPTESASATIHQKLDPVWHRGFTCRDRHSHHDQQLDHGSA</sequence>
<comment type="similarity">
    <text evidence="3">Belongs to the secreted LysM effector family.</text>
</comment>
<feature type="domain" description="LysM" evidence="5">
    <location>
        <begin position="240"/>
        <end position="285"/>
    </location>
</feature>
<name>A0A8S8ZBS5_SORMA</name>
<proteinExistence type="inferred from homology"/>
<dbReference type="InterPro" id="IPR052210">
    <property type="entry name" value="LysM1-like"/>
</dbReference>
<feature type="domain" description="LysM" evidence="5">
    <location>
        <begin position="292"/>
        <end position="338"/>
    </location>
</feature>
<evidence type="ECO:0000313" key="7">
    <source>
        <dbReference type="Proteomes" id="UP000433876"/>
    </source>
</evidence>
<evidence type="ECO:0000313" key="6">
    <source>
        <dbReference type="EMBL" id="KAA8620649.1"/>
    </source>
</evidence>
<dbReference type="OMA" id="QLMMANN"/>
<gene>
    <name evidence="6" type="ORF">SMACR_09851</name>
</gene>
<feature type="chain" id="PRO_5035736571" description="LysM domain-containing protein" evidence="4">
    <location>
        <begin position="27"/>
        <end position="392"/>
    </location>
</feature>
<dbReference type="PROSITE" id="PS51782">
    <property type="entry name" value="LYSM"/>
    <property type="match status" value="2"/>
</dbReference>
<protein>
    <recommendedName>
        <fullName evidence="5">LysM domain-containing protein</fullName>
    </recommendedName>
</protein>
<evidence type="ECO:0000256" key="1">
    <source>
        <dbReference type="ARBA" id="ARBA00022669"/>
    </source>
</evidence>
<dbReference type="SMART" id="SM00257">
    <property type="entry name" value="LysM"/>
    <property type="match status" value="2"/>
</dbReference>
<evidence type="ECO:0000256" key="2">
    <source>
        <dbReference type="ARBA" id="ARBA00023026"/>
    </source>
</evidence>
<evidence type="ECO:0000256" key="3">
    <source>
        <dbReference type="ARBA" id="ARBA00044955"/>
    </source>
</evidence>
<comment type="caution">
    <text evidence="6">The sequence shown here is derived from an EMBL/GenBank/DDBJ whole genome shotgun (WGS) entry which is preliminary data.</text>
</comment>
<dbReference type="SUPFAM" id="SSF54106">
    <property type="entry name" value="LysM domain"/>
    <property type="match status" value="2"/>
</dbReference>
<evidence type="ECO:0000256" key="4">
    <source>
        <dbReference type="SAM" id="SignalP"/>
    </source>
</evidence>
<reference evidence="6 7" key="1">
    <citation type="submission" date="2017-07" db="EMBL/GenBank/DDBJ databases">
        <title>Genome sequence of the Sordaria macrospora wild type strain R19027.</title>
        <authorList>
            <person name="Nowrousian M."/>
            <person name="Teichert I."/>
            <person name="Kueck U."/>
        </authorList>
    </citation>
    <scope>NUCLEOTIDE SEQUENCE [LARGE SCALE GENOMIC DNA]</scope>
    <source>
        <strain evidence="6 7">R19027</strain>
        <tissue evidence="6">Mycelium</tissue>
    </source>
</reference>
<dbReference type="PANTHER" id="PTHR34997">
    <property type="entry name" value="AM15"/>
    <property type="match status" value="1"/>
</dbReference>
<dbReference type="GO" id="GO:0008061">
    <property type="term" value="F:chitin binding"/>
    <property type="evidence" value="ECO:0007669"/>
    <property type="project" value="UniProtKB-KW"/>
</dbReference>
<dbReference type="Gene3D" id="3.10.350.10">
    <property type="entry name" value="LysM domain"/>
    <property type="match status" value="1"/>
</dbReference>
<dbReference type="AlphaFoldDB" id="A0A8S8ZBS5"/>
<dbReference type="Proteomes" id="UP000433876">
    <property type="component" value="Unassembled WGS sequence"/>
</dbReference>
<dbReference type="Pfam" id="PF01476">
    <property type="entry name" value="LysM"/>
    <property type="match status" value="2"/>
</dbReference>
<keyword evidence="2" id="KW-0843">Virulence</keyword>
<dbReference type="InterPro" id="IPR018392">
    <property type="entry name" value="LysM"/>
</dbReference>
<dbReference type="EMBL" id="NMPR01000405">
    <property type="protein sequence ID" value="KAA8620649.1"/>
    <property type="molecule type" value="Genomic_DNA"/>
</dbReference>
<dbReference type="PANTHER" id="PTHR34997:SF16">
    <property type="entry name" value="LYSM DOMAIN-CONTAINING PROTEIN"/>
    <property type="match status" value="1"/>
</dbReference>
<dbReference type="InterPro" id="IPR036779">
    <property type="entry name" value="LysM_dom_sf"/>
</dbReference>
<keyword evidence="1" id="KW-0147">Chitin-binding</keyword>
<dbReference type="CDD" id="cd00118">
    <property type="entry name" value="LysM"/>
    <property type="match status" value="1"/>
</dbReference>
<evidence type="ECO:0000259" key="5">
    <source>
        <dbReference type="PROSITE" id="PS51782"/>
    </source>
</evidence>
<organism evidence="6 7">
    <name type="scientific">Sordaria macrospora</name>
    <dbReference type="NCBI Taxonomy" id="5147"/>
    <lineage>
        <taxon>Eukaryota</taxon>
        <taxon>Fungi</taxon>
        <taxon>Dikarya</taxon>
        <taxon>Ascomycota</taxon>
        <taxon>Pezizomycotina</taxon>
        <taxon>Sordariomycetes</taxon>
        <taxon>Sordariomycetidae</taxon>
        <taxon>Sordariales</taxon>
        <taxon>Sordariaceae</taxon>
        <taxon>Sordaria</taxon>
    </lineage>
</organism>
<accession>A0A8S8ZBS5</accession>
<keyword evidence="4" id="KW-0732">Signal</keyword>